<gene>
    <name evidence="5" type="ORF">OCV61_11430</name>
</gene>
<evidence type="ECO:0000313" key="6">
    <source>
        <dbReference type="Proteomes" id="UP001652409"/>
    </source>
</evidence>
<evidence type="ECO:0000256" key="1">
    <source>
        <dbReference type="ARBA" id="ARBA00008520"/>
    </source>
</evidence>
<evidence type="ECO:0000256" key="3">
    <source>
        <dbReference type="ARBA" id="ARBA00022729"/>
    </source>
</evidence>
<dbReference type="Gene3D" id="3.40.190.10">
    <property type="entry name" value="Periplasmic binding protein-like II"/>
    <property type="match status" value="2"/>
</dbReference>
<proteinExistence type="inferred from homology"/>
<evidence type="ECO:0000256" key="2">
    <source>
        <dbReference type="ARBA" id="ARBA00022448"/>
    </source>
</evidence>
<sequence length="423" mass="47283">MKQKAGKLSFIILAMTMTMGLMTGCSGKSSEKSESNDDKITLNAISFMGEDTKRNGFNKVIEAYEKANPGVEIKIQNLDYGTFTTTLQTRIGANDAPDLIFGTAILNQELVKSGQIEILNDYDILDQFTEDQLSCMTIEGNTYGVPLDRMVICAFYNKDMFEEYHVEVPSTLSEFYEVCQTFEEAGVTPFIRPYKDAAYIQYDLDTQLYPIIDKIDDVGFFTDLESGKTSFSSSKEMKEALELFAKRLSYLSGDDLGTDPAVSSQLFAAGESPMYINGSWTVGDILANNPDGNFGIFAVPISDNEDENKMYAAVDDAWMVSSKSKHKENAIDFLKFLTSKEGLQIWSENAKAIPINGMEVKSLDPLLQEVSEYIQSGKIVNVDKYVFFSGEATDKFNKNMQLFVNDPDVEKTLKTLDSEFQIQ</sequence>
<evidence type="ECO:0000313" key="5">
    <source>
        <dbReference type="EMBL" id="MCU6766020.1"/>
    </source>
</evidence>
<dbReference type="PANTHER" id="PTHR30061">
    <property type="entry name" value="MALTOSE-BINDING PERIPLASMIC PROTEIN"/>
    <property type="match status" value="1"/>
</dbReference>
<dbReference type="PROSITE" id="PS51257">
    <property type="entry name" value="PROKAR_LIPOPROTEIN"/>
    <property type="match status" value="1"/>
</dbReference>
<comment type="similarity">
    <text evidence="1">Belongs to the bacterial solute-binding protein 1 family.</text>
</comment>
<dbReference type="RefSeq" id="WP_158421942.1">
    <property type="nucleotide sequence ID" value="NZ_JAOQJL010000022.1"/>
</dbReference>
<evidence type="ECO:0000256" key="4">
    <source>
        <dbReference type="SAM" id="SignalP"/>
    </source>
</evidence>
<accession>A0ABT2TV13</accession>
<dbReference type="PANTHER" id="PTHR30061:SF50">
    <property type="entry name" value="MALTOSE_MALTODEXTRIN-BINDING PERIPLASMIC PROTEIN"/>
    <property type="match status" value="1"/>
</dbReference>
<reference evidence="5 6" key="1">
    <citation type="journal article" date="2021" name="ISME Commun">
        <title>Automated analysis of genomic sequences facilitates high-throughput and comprehensive description of bacteria.</title>
        <authorList>
            <person name="Hitch T.C.A."/>
        </authorList>
    </citation>
    <scope>NUCLEOTIDE SEQUENCE [LARGE SCALE GENOMIC DNA]</scope>
    <source>
        <strain evidence="5 6">Sanger_23</strain>
    </source>
</reference>
<keyword evidence="6" id="KW-1185">Reference proteome</keyword>
<name>A0ABT2TV13_9FIRM</name>
<organism evidence="5 6">
    <name type="scientific">Blautia ammoniilytica</name>
    <dbReference type="NCBI Taxonomy" id="2981782"/>
    <lineage>
        <taxon>Bacteria</taxon>
        <taxon>Bacillati</taxon>
        <taxon>Bacillota</taxon>
        <taxon>Clostridia</taxon>
        <taxon>Lachnospirales</taxon>
        <taxon>Lachnospiraceae</taxon>
        <taxon>Blautia</taxon>
    </lineage>
</organism>
<dbReference type="EMBL" id="JAOQJL010000022">
    <property type="protein sequence ID" value="MCU6766020.1"/>
    <property type="molecule type" value="Genomic_DNA"/>
</dbReference>
<dbReference type="Pfam" id="PF01547">
    <property type="entry name" value="SBP_bac_1"/>
    <property type="match status" value="1"/>
</dbReference>
<dbReference type="InterPro" id="IPR006059">
    <property type="entry name" value="SBP"/>
</dbReference>
<dbReference type="Proteomes" id="UP001652409">
    <property type="component" value="Unassembled WGS sequence"/>
</dbReference>
<keyword evidence="2" id="KW-0813">Transport</keyword>
<feature type="signal peptide" evidence="4">
    <location>
        <begin position="1"/>
        <end position="23"/>
    </location>
</feature>
<comment type="caution">
    <text evidence="5">The sequence shown here is derived from an EMBL/GenBank/DDBJ whole genome shotgun (WGS) entry which is preliminary data.</text>
</comment>
<keyword evidence="3 4" id="KW-0732">Signal</keyword>
<protein>
    <submittedName>
        <fullName evidence="5">Extracellular solute-binding protein</fullName>
    </submittedName>
</protein>
<feature type="chain" id="PRO_5045763963" evidence="4">
    <location>
        <begin position="24"/>
        <end position="423"/>
    </location>
</feature>
<dbReference type="SUPFAM" id="SSF53850">
    <property type="entry name" value="Periplasmic binding protein-like II"/>
    <property type="match status" value="1"/>
</dbReference>